<dbReference type="RefSeq" id="WP_013889444.1">
    <property type="nucleotide sequence ID" value="NC_015673.1"/>
</dbReference>
<organism evidence="1 2">
    <name type="scientific">Corynebacterium resistens (strain DSM 45100 / JCM 12819 / GTC 2026 / SICGH 158)</name>
    <dbReference type="NCBI Taxonomy" id="662755"/>
    <lineage>
        <taxon>Bacteria</taxon>
        <taxon>Bacillati</taxon>
        <taxon>Actinomycetota</taxon>
        <taxon>Actinomycetes</taxon>
        <taxon>Mycobacteriales</taxon>
        <taxon>Corynebacteriaceae</taxon>
        <taxon>Corynebacterium</taxon>
    </lineage>
</organism>
<dbReference type="STRING" id="662755.CRES_2112"/>
<dbReference type="KEGG" id="crd:CRES_2112"/>
<dbReference type="EMBL" id="CP002857">
    <property type="protein sequence ID" value="AEI10465.1"/>
    <property type="molecule type" value="Genomic_DNA"/>
</dbReference>
<dbReference type="Proteomes" id="UP000000492">
    <property type="component" value="Chromosome"/>
</dbReference>
<dbReference type="eggNOG" id="ENOG5031I3T">
    <property type="taxonomic scope" value="Bacteria"/>
</dbReference>
<keyword evidence="2" id="KW-1185">Reference proteome</keyword>
<evidence type="ECO:0000313" key="1">
    <source>
        <dbReference type="EMBL" id="AEI10465.1"/>
    </source>
</evidence>
<accession>F8E3D9</accession>
<dbReference type="OrthoDB" id="4426135at2"/>
<protein>
    <submittedName>
        <fullName evidence="1">Uncharacterized protein</fullName>
    </submittedName>
</protein>
<dbReference type="HOGENOM" id="CLU_055405_0_0_11"/>
<name>F8E3D9_CORRG</name>
<reference evidence="1 2" key="1">
    <citation type="journal article" date="2012" name="BMC Genomics">
        <title>Complete genome sequence, lifestyle, and multi-drug resistance of the human pathogen Corynebacterium resistens DSM 45100 isolated from blood samples of a leukemia patient.</title>
        <authorList>
            <person name="Schroder J."/>
            <person name="Maus I."/>
            <person name="Meyer K."/>
            <person name="Wordemann S."/>
            <person name="Blom J."/>
            <person name="Jaenicke S."/>
            <person name="Schneider J."/>
            <person name="Trost E."/>
            <person name="Tauch A."/>
        </authorList>
    </citation>
    <scope>NUCLEOTIDE SEQUENCE [LARGE SCALE GENOMIC DNA]</scope>
    <source>
        <strain evidence="2">DSM 45100 / JCM 12819 / CCUG 50093 / GTC 2026 / SICGH 158</strain>
    </source>
</reference>
<sequence length="434" mass="45948">MVATNARGAAGKIRHTAGSPAQSARIVAFPGVRSAAEPFLQQQPSLAENFLIVVDYAQPGVGYFSRLLSVTSAASVAEFAETILVSFQWPQTVDALVPTKPLAKTWSLRARRDGVLRVYSRDSHSPGTEVGDALAVGSGAVLKIGDAAFTCTVASSVPRGVPIPSAGESVDEWPGYAGFSDLDAASDQPDALLLGADFIPDDEAAGVELTHGETQPPGYPAKAVDIERVNVELAGEDPVENVLANLKPELAKLLKKYQLFQFIPLLQALDLDRPAVVDEQVAEQLADLPIEKTPKARAAAWARIIALSTLGGEDMVAETSEAFMAALAEAKDRRKAESKTAKARGTAGIYAVSVNGSNESDHGGRVDLTDAEIQSLARPTIKILATAGADSWSPTASAESAFSSGDDPNEACALLVPRRSIVERLEMYRYILQR</sequence>
<proteinExistence type="predicted"/>
<gene>
    <name evidence="1" type="ordered locus">CRES_2112</name>
</gene>
<evidence type="ECO:0000313" key="2">
    <source>
        <dbReference type="Proteomes" id="UP000000492"/>
    </source>
</evidence>
<dbReference type="AlphaFoldDB" id="F8E3D9"/>